<keyword evidence="4" id="KW-1005">Bacterial flagellum biogenesis</keyword>
<dbReference type="Gene3D" id="3.90.1210.10">
    <property type="entry name" value="Antifreeze-like/N-acetylneuraminic acid synthase C-terminal domain"/>
    <property type="match status" value="1"/>
</dbReference>
<dbReference type="SMART" id="SM00858">
    <property type="entry name" value="SAF"/>
    <property type="match status" value="1"/>
</dbReference>
<sequence length="244" mass="27043">MKIHPFLLPRLLIASVLLCCSVGAVQCVAAAKGENGAVDRILEAAQTALEERHDPDRYRFATDPRWIPRSLASEPASSVREVSLEGSVGRYTSFSVEYSSGGRNRTADIQLKVTMEKKLPVTSERVTSGTVISDDHLEYRWVEIGRWRGQLVSEADELPGKTLRRTLAMGEPVRRADITTEYLVEAGESVTLVFINSGTRIDLSATARQSGALNEDIRLYSEETRRTYLGTVSGNGEVIWKRTL</sequence>
<evidence type="ECO:0000259" key="5">
    <source>
        <dbReference type="SMART" id="SM00858"/>
    </source>
</evidence>
<dbReference type="Gene3D" id="2.30.30.760">
    <property type="match status" value="1"/>
</dbReference>
<dbReference type="Pfam" id="PF13144">
    <property type="entry name" value="ChapFlgA"/>
    <property type="match status" value="1"/>
</dbReference>
<dbReference type="AlphaFoldDB" id="A0A8J7USW2"/>
<evidence type="ECO:0000256" key="2">
    <source>
        <dbReference type="ARBA" id="ARBA00022729"/>
    </source>
</evidence>
<gene>
    <name evidence="6" type="primary">flgA</name>
    <name evidence="6" type="ORF">NATSA_04705</name>
</gene>
<keyword evidence="6" id="KW-0282">Flagellum</keyword>
<comment type="subcellular location">
    <subcellularLocation>
        <location evidence="1 4">Periplasm</location>
    </subcellularLocation>
</comment>
<evidence type="ECO:0000256" key="3">
    <source>
        <dbReference type="ARBA" id="ARBA00022764"/>
    </source>
</evidence>
<evidence type="ECO:0000256" key="4">
    <source>
        <dbReference type="RuleBase" id="RU362063"/>
    </source>
</evidence>
<dbReference type="GO" id="GO:0044780">
    <property type="term" value="P:bacterial-type flagellum assembly"/>
    <property type="evidence" value="ECO:0007669"/>
    <property type="project" value="InterPro"/>
</dbReference>
<dbReference type="PANTHER" id="PTHR36307">
    <property type="entry name" value="FLAGELLA BASAL BODY P-RING FORMATION PROTEIN FLGA"/>
    <property type="match status" value="1"/>
</dbReference>
<comment type="caution">
    <text evidence="6">The sequence shown here is derived from an EMBL/GenBank/DDBJ whole genome shotgun (WGS) entry which is preliminary data.</text>
</comment>
<keyword evidence="6" id="KW-0966">Cell projection</keyword>
<evidence type="ECO:0000313" key="7">
    <source>
        <dbReference type="Proteomes" id="UP000673975"/>
    </source>
</evidence>
<keyword evidence="7" id="KW-1185">Reference proteome</keyword>
<evidence type="ECO:0000256" key="1">
    <source>
        <dbReference type="ARBA" id="ARBA00004418"/>
    </source>
</evidence>
<dbReference type="InterPro" id="IPR013974">
    <property type="entry name" value="SAF"/>
</dbReference>
<keyword evidence="3 4" id="KW-0574">Periplasm</keyword>
<dbReference type="RefSeq" id="WP_210510861.1">
    <property type="nucleotide sequence ID" value="NZ_JAFIDN010000003.1"/>
</dbReference>
<dbReference type="NCBIfam" id="TIGR03170">
    <property type="entry name" value="flgA_cterm"/>
    <property type="match status" value="1"/>
</dbReference>
<proteinExistence type="inferred from homology"/>
<name>A0A8J7USW2_9BACT</name>
<organism evidence="6 7">
    <name type="scientific">Natronogracilivirga saccharolytica</name>
    <dbReference type="NCBI Taxonomy" id="2812953"/>
    <lineage>
        <taxon>Bacteria</taxon>
        <taxon>Pseudomonadati</taxon>
        <taxon>Balneolota</taxon>
        <taxon>Balneolia</taxon>
        <taxon>Balneolales</taxon>
        <taxon>Cyclonatronaceae</taxon>
        <taxon>Natronogracilivirga</taxon>
    </lineage>
</organism>
<dbReference type="CDD" id="cd11614">
    <property type="entry name" value="SAF_CpaB_FlgA_like"/>
    <property type="match status" value="1"/>
</dbReference>
<accession>A0A8J7USW2</accession>
<dbReference type="Proteomes" id="UP000673975">
    <property type="component" value="Unassembled WGS sequence"/>
</dbReference>
<comment type="similarity">
    <text evidence="4">Belongs to the FlgA family.</text>
</comment>
<dbReference type="InterPro" id="IPR017585">
    <property type="entry name" value="SAF_FlgA"/>
</dbReference>
<evidence type="ECO:0000313" key="6">
    <source>
        <dbReference type="EMBL" id="MBP3191961.1"/>
    </source>
</evidence>
<keyword evidence="2 4" id="KW-0732">Signal</keyword>
<comment type="function">
    <text evidence="4">Involved in the assembly process of the P-ring formation. It may associate with FlgF on the rod constituting a structure essential for the P-ring assembly or may act as a modulator protein for the P-ring assembly.</text>
</comment>
<reference evidence="6" key="1">
    <citation type="submission" date="2021-02" db="EMBL/GenBank/DDBJ databases">
        <title>Natronogracilivirga saccharolytica gen. nov. sp. nov. a new anaerobic, haloalkiliphilic carbohydrate-fermenting bacterium from soda lake and proposing of Cyclonatronumiaceae fam. nov. in the phylum Balneolaeota.</title>
        <authorList>
            <person name="Zhilina T.N."/>
            <person name="Sorokin D.Y."/>
            <person name="Zavarzina D.G."/>
            <person name="Toshchakov S.V."/>
            <person name="Kublanov I.V."/>
        </authorList>
    </citation>
    <scope>NUCLEOTIDE SEQUENCE</scope>
    <source>
        <strain evidence="6">Z-1702</strain>
    </source>
</reference>
<dbReference type="InterPro" id="IPR039246">
    <property type="entry name" value="Flagellar_FlgA"/>
</dbReference>
<feature type="chain" id="PRO_5035338143" description="Flagella basal body P-ring formation protein FlgA" evidence="4">
    <location>
        <begin position="30"/>
        <end position="244"/>
    </location>
</feature>
<keyword evidence="6" id="KW-0969">Cilium</keyword>
<dbReference type="GO" id="GO:0042597">
    <property type="term" value="C:periplasmic space"/>
    <property type="evidence" value="ECO:0007669"/>
    <property type="project" value="UniProtKB-SubCell"/>
</dbReference>
<protein>
    <recommendedName>
        <fullName evidence="4">Flagella basal body P-ring formation protein FlgA</fullName>
    </recommendedName>
</protein>
<dbReference type="PANTHER" id="PTHR36307:SF1">
    <property type="entry name" value="FLAGELLA BASAL BODY P-RING FORMATION PROTEIN FLGA"/>
    <property type="match status" value="1"/>
</dbReference>
<dbReference type="EMBL" id="JAFIDN010000003">
    <property type="protein sequence ID" value="MBP3191961.1"/>
    <property type="molecule type" value="Genomic_DNA"/>
</dbReference>
<feature type="domain" description="SAF" evidence="5">
    <location>
        <begin position="117"/>
        <end position="179"/>
    </location>
</feature>
<feature type="signal peptide" evidence="4">
    <location>
        <begin position="1"/>
        <end position="29"/>
    </location>
</feature>